<keyword evidence="5" id="KW-0805">Transcription regulation</keyword>
<reference evidence="11" key="1">
    <citation type="submission" date="2021-12" db="EMBL/GenBank/DDBJ databases">
        <authorList>
            <person name="King R."/>
        </authorList>
    </citation>
    <scope>NUCLEOTIDE SEQUENCE</scope>
</reference>
<dbReference type="SUPFAM" id="SSF63748">
    <property type="entry name" value="Tudor/PWWP/MBT"/>
    <property type="match status" value="2"/>
</dbReference>
<evidence type="ECO:0000256" key="9">
    <source>
        <dbReference type="SAM" id="MobiDB-lite"/>
    </source>
</evidence>
<evidence type="ECO:0000256" key="8">
    <source>
        <dbReference type="PROSITE-ProRule" id="PRU00459"/>
    </source>
</evidence>
<dbReference type="SUPFAM" id="SSF47769">
    <property type="entry name" value="SAM/Pointed domain"/>
    <property type="match status" value="1"/>
</dbReference>
<dbReference type="InterPro" id="IPR013761">
    <property type="entry name" value="SAM/pointed_sf"/>
</dbReference>
<evidence type="ECO:0000256" key="5">
    <source>
        <dbReference type="ARBA" id="ARBA00023015"/>
    </source>
</evidence>
<sequence>MRGRPPKIKSVCTWCREAKQPLLFLFPTQNGKKEFCSAVCLSEFRRAACMQCGNVILGTPVRLESPSTPSKSFCTSVCLTKHQKKDTKNDEKFKFNECNDVSKVESSTSSSPSPNYPSSGYKSAASSANIPKVFNWSSYLQETHSMPAPKKCFKQHLNPPENMFGIGMKLEATDPRNVTSTCIASVITTLGSRLRLRLDGSDDKNDFWRLVDSNEIHPIGHCESSGGMLQPPLGFRMNASSWPVFLFKTVKTAKLAPEEAFKAEPPTPKRNLFEVGMKLEAVDKKNPQLICVATIGAVKDDMIHVTFDGWRGAFDYWCRYDSRDLFPINWCSESGHPLQPPGDKSIHRYKQNPVTTIPVPKASQVTITEPDTSTTQKSSEAAAVNSGEVSEGSENSENSEVGETSESSCGEAKVSSNKMRRESNSSSSGYDTSNRNLNVKNDLSHESNNNKRRCSAETTTPSSPLEFSPPPAKKTCKSPPAELEAASSTTQSETPTKLAVDPSVWSIEDVIQFITTTDPLLGIHADIFRRHEIDGKAFMLLNSDMMMKYMGLKLGPTLKICNIVTKLCKGRRH</sequence>
<keyword evidence="4" id="KW-0677">Repeat</keyword>
<evidence type="ECO:0000313" key="12">
    <source>
        <dbReference type="Proteomes" id="UP001152759"/>
    </source>
</evidence>
<name>A0A9P0CAZ5_BEMTA</name>
<dbReference type="EMBL" id="OU963863">
    <property type="protein sequence ID" value="CAH0767705.1"/>
    <property type="molecule type" value="Genomic_DNA"/>
</dbReference>
<dbReference type="GO" id="GO:0045892">
    <property type="term" value="P:negative regulation of DNA-templated transcription"/>
    <property type="evidence" value="ECO:0007669"/>
    <property type="project" value="TreeGrafter"/>
</dbReference>
<gene>
    <name evidence="11" type="ORF">BEMITA_LOCUS4943</name>
</gene>
<accession>A0A9P0CAZ5</accession>
<dbReference type="PANTHER" id="PTHR12247">
    <property type="entry name" value="POLYCOMB GROUP PROTEIN"/>
    <property type="match status" value="1"/>
</dbReference>
<dbReference type="GO" id="GO:0042393">
    <property type="term" value="F:histone binding"/>
    <property type="evidence" value="ECO:0007669"/>
    <property type="project" value="TreeGrafter"/>
</dbReference>
<dbReference type="InterPro" id="IPR001660">
    <property type="entry name" value="SAM"/>
</dbReference>
<comment type="subcellular location">
    <subcellularLocation>
        <location evidence="1">Nucleus</location>
    </subcellularLocation>
</comment>
<dbReference type="InterPro" id="IPR047531">
    <property type="entry name" value="SAM_Scm-like"/>
</dbReference>
<keyword evidence="7" id="KW-0539">Nucleus</keyword>
<keyword evidence="6" id="KW-0804">Transcription</keyword>
<dbReference type="Proteomes" id="UP001152759">
    <property type="component" value="Chromosome 2"/>
</dbReference>
<feature type="domain" description="SAM" evidence="10">
    <location>
        <begin position="502"/>
        <end position="570"/>
    </location>
</feature>
<feature type="compositionally biased region" description="Polar residues" evidence="9">
    <location>
        <begin position="363"/>
        <end position="379"/>
    </location>
</feature>
<dbReference type="GO" id="GO:0003682">
    <property type="term" value="F:chromatin binding"/>
    <property type="evidence" value="ECO:0007669"/>
    <property type="project" value="TreeGrafter"/>
</dbReference>
<protein>
    <recommendedName>
        <fullName evidence="10">SAM domain-containing protein</fullName>
    </recommendedName>
</protein>
<dbReference type="Pfam" id="PF02820">
    <property type="entry name" value="MBT"/>
    <property type="match status" value="2"/>
</dbReference>
<evidence type="ECO:0000313" key="11">
    <source>
        <dbReference type="EMBL" id="CAH0767705.1"/>
    </source>
</evidence>
<comment type="similarity">
    <text evidence="2">Belongs to the SCM family.</text>
</comment>
<feature type="compositionally biased region" description="Polar residues" evidence="9">
    <location>
        <begin position="429"/>
        <end position="441"/>
    </location>
</feature>
<dbReference type="AlphaFoldDB" id="A0A9P0CAZ5"/>
<evidence type="ECO:0000256" key="3">
    <source>
        <dbReference type="ARBA" id="ARBA00022491"/>
    </source>
</evidence>
<dbReference type="InterPro" id="IPR004092">
    <property type="entry name" value="Mbt"/>
</dbReference>
<feature type="compositionally biased region" description="Polar residues" evidence="9">
    <location>
        <begin position="456"/>
        <end position="465"/>
    </location>
</feature>
<evidence type="ECO:0000256" key="4">
    <source>
        <dbReference type="ARBA" id="ARBA00022737"/>
    </source>
</evidence>
<dbReference type="PANTHER" id="PTHR12247:SF132">
    <property type="entry name" value="POLYCOMB PROTEIN SCM"/>
    <property type="match status" value="1"/>
</dbReference>
<dbReference type="KEGG" id="btab:109041840"/>
<feature type="compositionally biased region" description="Low complexity" evidence="9">
    <location>
        <begin position="106"/>
        <end position="119"/>
    </location>
</feature>
<dbReference type="Pfam" id="PF00536">
    <property type="entry name" value="SAM_1"/>
    <property type="match status" value="1"/>
</dbReference>
<feature type="repeat" description="MBT" evidence="8">
    <location>
        <begin position="240"/>
        <end position="341"/>
    </location>
</feature>
<dbReference type="Gene3D" id="1.10.150.50">
    <property type="entry name" value="Transcription Factor, Ets-1"/>
    <property type="match status" value="1"/>
</dbReference>
<keyword evidence="12" id="KW-1185">Reference proteome</keyword>
<dbReference type="PROSITE" id="PS51079">
    <property type="entry name" value="MBT"/>
    <property type="match status" value="2"/>
</dbReference>
<feature type="compositionally biased region" description="Polar residues" evidence="9">
    <location>
        <begin position="486"/>
        <end position="495"/>
    </location>
</feature>
<evidence type="ECO:0000256" key="6">
    <source>
        <dbReference type="ARBA" id="ARBA00023163"/>
    </source>
</evidence>
<evidence type="ECO:0000256" key="7">
    <source>
        <dbReference type="ARBA" id="ARBA00023242"/>
    </source>
</evidence>
<evidence type="ECO:0000256" key="1">
    <source>
        <dbReference type="ARBA" id="ARBA00004123"/>
    </source>
</evidence>
<keyword evidence="3" id="KW-0678">Repressor</keyword>
<feature type="compositionally biased region" description="Low complexity" evidence="9">
    <location>
        <begin position="384"/>
        <end position="408"/>
    </location>
</feature>
<dbReference type="OrthoDB" id="5912862at2759"/>
<evidence type="ECO:0000256" key="2">
    <source>
        <dbReference type="ARBA" id="ARBA00008469"/>
    </source>
</evidence>
<dbReference type="Gene3D" id="2.30.30.140">
    <property type="match status" value="2"/>
</dbReference>
<dbReference type="CDD" id="cd09578">
    <property type="entry name" value="SAM_Scm"/>
    <property type="match status" value="1"/>
</dbReference>
<proteinExistence type="inferred from homology"/>
<dbReference type="InterPro" id="IPR050548">
    <property type="entry name" value="PcG_chromatin_remod_factors"/>
</dbReference>
<organism evidence="11 12">
    <name type="scientific">Bemisia tabaci</name>
    <name type="common">Sweetpotato whitefly</name>
    <name type="synonym">Aleurodes tabaci</name>
    <dbReference type="NCBI Taxonomy" id="7038"/>
    <lineage>
        <taxon>Eukaryota</taxon>
        <taxon>Metazoa</taxon>
        <taxon>Ecdysozoa</taxon>
        <taxon>Arthropoda</taxon>
        <taxon>Hexapoda</taxon>
        <taxon>Insecta</taxon>
        <taxon>Pterygota</taxon>
        <taxon>Neoptera</taxon>
        <taxon>Paraneoptera</taxon>
        <taxon>Hemiptera</taxon>
        <taxon>Sternorrhyncha</taxon>
        <taxon>Aleyrodoidea</taxon>
        <taxon>Aleyrodidae</taxon>
        <taxon>Aleyrodinae</taxon>
        <taxon>Bemisia</taxon>
    </lineage>
</organism>
<dbReference type="SMART" id="SM00561">
    <property type="entry name" value="MBT"/>
    <property type="match status" value="2"/>
</dbReference>
<dbReference type="SMART" id="SM00454">
    <property type="entry name" value="SAM"/>
    <property type="match status" value="1"/>
</dbReference>
<dbReference type="GO" id="GO:0005634">
    <property type="term" value="C:nucleus"/>
    <property type="evidence" value="ECO:0007669"/>
    <property type="project" value="UniProtKB-SubCell"/>
</dbReference>
<feature type="repeat" description="MBT" evidence="8">
    <location>
        <begin position="134"/>
        <end position="232"/>
    </location>
</feature>
<feature type="region of interest" description="Disordered" evidence="9">
    <location>
        <begin position="103"/>
        <end position="122"/>
    </location>
</feature>
<evidence type="ECO:0000259" key="10">
    <source>
        <dbReference type="SMART" id="SM00454"/>
    </source>
</evidence>
<dbReference type="CDD" id="cd20092">
    <property type="entry name" value="MBT_dScm-like_rpt2"/>
    <property type="match status" value="1"/>
</dbReference>
<feature type="region of interest" description="Disordered" evidence="9">
    <location>
        <begin position="354"/>
        <end position="498"/>
    </location>
</feature>